<dbReference type="SUPFAM" id="SSF88713">
    <property type="entry name" value="Glycoside hydrolase/deacetylase"/>
    <property type="match status" value="1"/>
</dbReference>
<keyword evidence="5" id="KW-0170">Cobalt</keyword>
<evidence type="ECO:0000256" key="4">
    <source>
        <dbReference type="ARBA" id="ARBA00023024"/>
    </source>
</evidence>
<dbReference type="InterPro" id="IPR002509">
    <property type="entry name" value="NODB_dom"/>
</dbReference>
<comment type="caution">
    <text evidence="9">The sequence shown here is derived from an EMBL/GenBank/DDBJ whole genome shotgun (WGS) entry which is preliminary data.</text>
</comment>
<evidence type="ECO:0000256" key="6">
    <source>
        <dbReference type="ARBA" id="ARBA00024056"/>
    </source>
</evidence>
<dbReference type="GO" id="GO:0005628">
    <property type="term" value="C:prospore membrane"/>
    <property type="evidence" value="ECO:0007669"/>
    <property type="project" value="TreeGrafter"/>
</dbReference>
<comment type="cofactor">
    <cofactor evidence="1">
        <name>Co(2+)</name>
        <dbReference type="ChEBI" id="CHEBI:48828"/>
    </cofactor>
</comment>
<feature type="domain" description="NodB homology" evidence="8">
    <location>
        <begin position="104"/>
        <end position="287"/>
    </location>
</feature>
<keyword evidence="4" id="KW-0624">Polysaccharide degradation</keyword>
<evidence type="ECO:0000313" key="10">
    <source>
        <dbReference type="Proteomes" id="UP000837801"/>
    </source>
</evidence>
<evidence type="ECO:0000256" key="7">
    <source>
        <dbReference type="ARBA" id="ARBA00048494"/>
    </source>
</evidence>
<dbReference type="InterPro" id="IPR050248">
    <property type="entry name" value="Polysacc_deacetylase_ArnD"/>
</dbReference>
<evidence type="ECO:0000256" key="5">
    <source>
        <dbReference type="ARBA" id="ARBA00023285"/>
    </source>
</evidence>
<keyword evidence="4" id="KW-0146">Chitin degradation</keyword>
<dbReference type="OrthoDB" id="2125469at2759"/>
<proteinExistence type="predicted"/>
<name>A0A9P0W079_9ASCO</name>
<evidence type="ECO:0000256" key="1">
    <source>
        <dbReference type="ARBA" id="ARBA00001941"/>
    </source>
</evidence>
<keyword evidence="3" id="KW-0378">Hydrolase</keyword>
<dbReference type="PROSITE" id="PS51677">
    <property type="entry name" value="NODB"/>
    <property type="match status" value="1"/>
</dbReference>
<reference evidence="9" key="1">
    <citation type="submission" date="2022-03" db="EMBL/GenBank/DDBJ databases">
        <authorList>
            <person name="Legras J.-L."/>
            <person name="Devillers H."/>
            <person name="Grondin C."/>
        </authorList>
    </citation>
    <scope>NUCLEOTIDE SEQUENCE</scope>
    <source>
        <strain evidence="9">CLIB 1423</strain>
    </source>
</reference>
<comment type="catalytic activity">
    <reaction evidence="7">
        <text>[(1-&gt;4)-N-acetyl-beta-D-glucosaminyl](n) + n H2O = chitosan + n acetate</text>
        <dbReference type="Rhea" id="RHEA:10464"/>
        <dbReference type="Rhea" id="RHEA-COMP:9593"/>
        <dbReference type="Rhea" id="RHEA-COMP:9597"/>
        <dbReference type="ChEBI" id="CHEBI:15377"/>
        <dbReference type="ChEBI" id="CHEBI:17029"/>
        <dbReference type="ChEBI" id="CHEBI:30089"/>
        <dbReference type="ChEBI" id="CHEBI:57704"/>
        <dbReference type="EC" id="3.5.1.41"/>
    </reaction>
    <physiologicalReaction direction="left-to-right" evidence="7">
        <dbReference type="Rhea" id="RHEA:10465"/>
    </physiologicalReaction>
</comment>
<evidence type="ECO:0000313" key="9">
    <source>
        <dbReference type="EMBL" id="CAH2354724.1"/>
    </source>
</evidence>
<dbReference type="AlphaFoldDB" id="A0A9P0W079"/>
<organism evidence="9 10">
    <name type="scientific">[Candida] railenensis</name>
    <dbReference type="NCBI Taxonomy" id="45579"/>
    <lineage>
        <taxon>Eukaryota</taxon>
        <taxon>Fungi</taxon>
        <taxon>Dikarya</taxon>
        <taxon>Ascomycota</taxon>
        <taxon>Saccharomycotina</taxon>
        <taxon>Pichiomycetes</taxon>
        <taxon>Debaryomycetaceae</taxon>
        <taxon>Kurtzmaniella</taxon>
    </lineage>
</organism>
<dbReference type="PANTHER" id="PTHR10587">
    <property type="entry name" value="GLYCOSYL TRANSFERASE-RELATED"/>
    <property type="match status" value="1"/>
</dbReference>
<dbReference type="PANTHER" id="PTHR10587:SF133">
    <property type="entry name" value="CHITIN DEACETYLASE 1-RELATED"/>
    <property type="match status" value="1"/>
</dbReference>
<evidence type="ECO:0000256" key="3">
    <source>
        <dbReference type="ARBA" id="ARBA00022801"/>
    </source>
</evidence>
<dbReference type="Proteomes" id="UP000837801">
    <property type="component" value="Unassembled WGS sequence"/>
</dbReference>
<keyword evidence="2" id="KW-0479">Metal-binding</keyword>
<keyword evidence="4" id="KW-0119">Carbohydrate metabolism</keyword>
<sequence>MNLCQCIILDRMVDLYQKNYHIEDLAPPATAAAVLPFPQWLTDFTGLKEWPGFDPPYIPLDFIHLDKIVDAPLHVQGSCTAVKLEHCSFDCINCIAPDDVYSCPVLSQTFDDGPTQFTTTLLNKLDEKSIKSTFFTLGVQNVKYPEVYRETMRRGHIMGSHTWSHKFLPSLTNEQIIAQLEWSIWSMNATGHHLPKWFRPPFGGIDNRVRSIVRQFGMQNVLWDMDTFDWKLGTNTRKEADILKDVREFKVKKSGKGMILEHDAVSATVNAATKVVDIVGSNQWTVPKCAGGIDYIKVFA</sequence>
<dbReference type="EMBL" id="CAKXYY010000018">
    <property type="protein sequence ID" value="CAH2354724.1"/>
    <property type="molecule type" value="Genomic_DNA"/>
</dbReference>
<dbReference type="GO" id="GO:0046872">
    <property type="term" value="F:metal ion binding"/>
    <property type="evidence" value="ECO:0007669"/>
    <property type="project" value="UniProtKB-KW"/>
</dbReference>
<gene>
    <name evidence="9" type="ORF">CLIB1423_18S02278</name>
</gene>
<dbReference type="Pfam" id="PF01522">
    <property type="entry name" value="Polysacc_deac_1"/>
    <property type="match status" value="1"/>
</dbReference>
<dbReference type="Gene3D" id="3.20.20.370">
    <property type="entry name" value="Glycoside hydrolase/deacetylase"/>
    <property type="match status" value="1"/>
</dbReference>
<dbReference type="InterPro" id="IPR011330">
    <property type="entry name" value="Glyco_hydro/deAcase_b/a-brl"/>
</dbReference>
<evidence type="ECO:0000259" key="8">
    <source>
        <dbReference type="PROSITE" id="PS51677"/>
    </source>
</evidence>
<dbReference type="GO" id="GO:0005975">
    <property type="term" value="P:carbohydrate metabolic process"/>
    <property type="evidence" value="ECO:0007669"/>
    <property type="project" value="InterPro"/>
</dbReference>
<dbReference type="GO" id="GO:0004099">
    <property type="term" value="F:chitin deacetylase activity"/>
    <property type="evidence" value="ECO:0007669"/>
    <property type="project" value="UniProtKB-EC"/>
</dbReference>
<keyword evidence="10" id="KW-1185">Reference proteome</keyword>
<dbReference type="GO" id="GO:0030476">
    <property type="term" value="P:ascospore wall assembly"/>
    <property type="evidence" value="ECO:0007669"/>
    <property type="project" value="TreeGrafter"/>
</dbReference>
<evidence type="ECO:0000256" key="2">
    <source>
        <dbReference type="ARBA" id="ARBA00022723"/>
    </source>
</evidence>
<accession>A0A9P0W079</accession>
<dbReference type="GO" id="GO:0006032">
    <property type="term" value="P:chitin catabolic process"/>
    <property type="evidence" value="ECO:0007669"/>
    <property type="project" value="UniProtKB-KW"/>
</dbReference>
<dbReference type="EC" id="3.5.1.41" evidence="6"/>
<protein>
    <recommendedName>
        <fullName evidence="6">chitin deacetylase</fullName>
        <ecNumber evidence="6">3.5.1.41</ecNumber>
    </recommendedName>
</protein>